<keyword evidence="3" id="KW-1185">Reference proteome</keyword>
<organism evidence="4">
    <name type="scientific">Schistocephalus solidus</name>
    <name type="common">Tapeworm</name>
    <dbReference type="NCBI Taxonomy" id="70667"/>
    <lineage>
        <taxon>Eukaryota</taxon>
        <taxon>Metazoa</taxon>
        <taxon>Spiralia</taxon>
        <taxon>Lophotrochozoa</taxon>
        <taxon>Platyhelminthes</taxon>
        <taxon>Cestoda</taxon>
        <taxon>Eucestoda</taxon>
        <taxon>Diphyllobothriidea</taxon>
        <taxon>Diphyllobothriidae</taxon>
        <taxon>Schistocephalus</taxon>
    </lineage>
</organism>
<sequence length="294" mass="33360">MTNTEALMTWARERFLRTKQQLKRTMISSADWPPPNLLYSSSVTCHIRPSNCQRGTNKGLPQADTSLPLTAGKPSSVRARCHSSRIFLSDPKSGQYVDANEVEVRRIREDSGLHQPYQQQAKTKKDNALGEEKNDDDGEEEGSYHWLDYCCCRDNSERHQSHRLSSMLSGTYKAQHGHMRNRHTSTQLTLKTGPDGSLICDNNVDINMLIAGFREFEKHFQYGALMPFFNVLPTSLNPIVEDSRLQEASDDKEVSEISAQEPVQMKSLCPTKRISSRDKKVSFADLQRTDGDYS</sequence>
<evidence type="ECO:0000313" key="4">
    <source>
        <dbReference type="WBParaSite" id="SSLN_0001484401-mRNA-1"/>
    </source>
</evidence>
<feature type="compositionally biased region" description="Basic and acidic residues" evidence="1">
    <location>
        <begin position="275"/>
        <end position="294"/>
    </location>
</feature>
<dbReference type="Proteomes" id="UP000275846">
    <property type="component" value="Unassembled WGS sequence"/>
</dbReference>
<dbReference type="AlphaFoldDB" id="A0A183TCV4"/>
<feature type="region of interest" description="Disordered" evidence="1">
    <location>
        <begin position="247"/>
        <end position="294"/>
    </location>
</feature>
<name>A0A183TCV4_SCHSO</name>
<evidence type="ECO:0000313" key="3">
    <source>
        <dbReference type="Proteomes" id="UP000275846"/>
    </source>
</evidence>
<dbReference type="OrthoDB" id="6253710at2759"/>
<dbReference type="EMBL" id="UYSU01038831">
    <property type="protein sequence ID" value="VDM00688.1"/>
    <property type="molecule type" value="Genomic_DNA"/>
</dbReference>
<feature type="region of interest" description="Disordered" evidence="1">
    <location>
        <begin position="108"/>
        <end position="141"/>
    </location>
</feature>
<feature type="region of interest" description="Disordered" evidence="1">
    <location>
        <begin position="53"/>
        <end position="75"/>
    </location>
</feature>
<dbReference type="WBParaSite" id="SSLN_0001484401-mRNA-1">
    <property type="protein sequence ID" value="SSLN_0001484401-mRNA-1"/>
    <property type="gene ID" value="SSLN_0001484401"/>
</dbReference>
<evidence type="ECO:0000256" key="1">
    <source>
        <dbReference type="SAM" id="MobiDB-lite"/>
    </source>
</evidence>
<feature type="compositionally biased region" description="Basic and acidic residues" evidence="1">
    <location>
        <begin position="123"/>
        <end position="132"/>
    </location>
</feature>
<reference evidence="4" key="1">
    <citation type="submission" date="2016-06" db="UniProtKB">
        <authorList>
            <consortium name="WormBaseParasite"/>
        </authorList>
    </citation>
    <scope>IDENTIFICATION</scope>
</reference>
<proteinExistence type="predicted"/>
<protein>
    <submittedName>
        <fullName evidence="2 4">Uncharacterized protein</fullName>
    </submittedName>
</protein>
<accession>A0A183TCV4</accession>
<reference evidence="2 3" key="2">
    <citation type="submission" date="2018-11" db="EMBL/GenBank/DDBJ databases">
        <authorList>
            <consortium name="Pathogen Informatics"/>
        </authorList>
    </citation>
    <scope>NUCLEOTIDE SEQUENCE [LARGE SCALE GENOMIC DNA]</scope>
    <source>
        <strain evidence="2 3">NST_G2</strain>
    </source>
</reference>
<gene>
    <name evidence="2" type="ORF">SSLN_LOCUS14302</name>
</gene>
<evidence type="ECO:0000313" key="2">
    <source>
        <dbReference type="EMBL" id="VDM00688.1"/>
    </source>
</evidence>